<evidence type="ECO:0000256" key="2">
    <source>
        <dbReference type="ARBA" id="ARBA00023163"/>
    </source>
</evidence>
<dbReference type="Pfam" id="PF04082">
    <property type="entry name" value="Fungal_trans"/>
    <property type="match status" value="1"/>
</dbReference>
<keyword evidence="7" id="KW-1185">Reference proteome</keyword>
<evidence type="ECO:0000256" key="3">
    <source>
        <dbReference type="ARBA" id="ARBA00023242"/>
    </source>
</evidence>
<feature type="region of interest" description="Disordered" evidence="4">
    <location>
        <begin position="1"/>
        <end position="25"/>
    </location>
</feature>
<dbReference type="GO" id="GO:0000981">
    <property type="term" value="F:DNA-binding transcription factor activity, RNA polymerase II-specific"/>
    <property type="evidence" value="ECO:0007669"/>
    <property type="project" value="TreeGrafter"/>
</dbReference>
<dbReference type="GO" id="GO:0006351">
    <property type="term" value="P:DNA-templated transcription"/>
    <property type="evidence" value="ECO:0007669"/>
    <property type="project" value="InterPro"/>
</dbReference>
<evidence type="ECO:0000313" key="6">
    <source>
        <dbReference type="EMBL" id="KAF4463965.1"/>
    </source>
</evidence>
<feature type="domain" description="Xylanolytic transcriptional activator regulatory" evidence="5">
    <location>
        <begin position="189"/>
        <end position="258"/>
    </location>
</feature>
<keyword evidence="3" id="KW-0539">Nucleus</keyword>
<comment type="caution">
    <text evidence="6">The sequence shown here is derived from an EMBL/GenBank/DDBJ whole genome shotgun (WGS) entry which is preliminary data.</text>
</comment>
<organism evidence="6 7">
    <name type="scientific">Fusarium albosuccineum</name>
    <dbReference type="NCBI Taxonomy" id="1237068"/>
    <lineage>
        <taxon>Eukaryota</taxon>
        <taxon>Fungi</taxon>
        <taxon>Dikarya</taxon>
        <taxon>Ascomycota</taxon>
        <taxon>Pezizomycotina</taxon>
        <taxon>Sordariomycetes</taxon>
        <taxon>Hypocreomycetidae</taxon>
        <taxon>Hypocreales</taxon>
        <taxon>Nectriaceae</taxon>
        <taxon>Fusarium</taxon>
        <taxon>Fusarium decemcellulare species complex</taxon>
    </lineage>
</organism>
<dbReference type="EMBL" id="JAADYS010001261">
    <property type="protein sequence ID" value="KAF4463965.1"/>
    <property type="molecule type" value="Genomic_DNA"/>
</dbReference>
<dbReference type="OrthoDB" id="2283488at2759"/>
<dbReference type="GO" id="GO:0000978">
    <property type="term" value="F:RNA polymerase II cis-regulatory region sequence-specific DNA binding"/>
    <property type="evidence" value="ECO:0007669"/>
    <property type="project" value="TreeGrafter"/>
</dbReference>
<dbReference type="InterPro" id="IPR007219">
    <property type="entry name" value="XnlR_reg_dom"/>
</dbReference>
<keyword evidence="2" id="KW-0804">Transcription</keyword>
<evidence type="ECO:0000256" key="4">
    <source>
        <dbReference type="SAM" id="MobiDB-lite"/>
    </source>
</evidence>
<name>A0A8H4P976_9HYPO</name>
<dbReference type="SMART" id="SM00906">
    <property type="entry name" value="Fungal_trans"/>
    <property type="match status" value="1"/>
</dbReference>
<dbReference type="GO" id="GO:0008270">
    <property type="term" value="F:zinc ion binding"/>
    <property type="evidence" value="ECO:0007669"/>
    <property type="project" value="InterPro"/>
</dbReference>
<dbReference type="InterPro" id="IPR051127">
    <property type="entry name" value="Fungal_SecMet_Regulators"/>
</dbReference>
<dbReference type="Proteomes" id="UP000554235">
    <property type="component" value="Unassembled WGS sequence"/>
</dbReference>
<sequence>MAPSSSDEKKVPKHRQSPRWKGTRVNGVQYGPSSLTYFTHRLSIFTKMDFGSSFPPTPKFSAPSCYPADCNRLQREQQDALLDLYWQGYHAIYPVLDEGDFRRHYDSLWDGPTRRQPCPLVDIVIALCIQFGSSYTASDAALPEQPGYEFYHQAQRSLGQCLESPCLKTVQCCFLSAVYLLAFGHVNSAYTMVGSAVRVAESLGLQFNDDEMSDSTKPDSRLWSCLVTLDTKIALHLGRPFAIHESQLYGQPKAQSDQAAQLIGPTFTLTAPSDINWLRFQYERQRLFQTVREIQTELATVCEDVLWEIDSPDFYQHPSSREKCAQYLSQQLKRLKTWVEELPETLKTPRVQGVPFSVDRSALNLSQTDPLWLQRQRLILELEFHSLTIMLTGTFNSFLPTPALGTFSSDNHCITCVNSAIMVTNMLHQVLSDSEVLTGWYQVVSWQRTATFALAGFACGYPICPLSPSARKALNRAAAVFETVNSQDMVRLAQNLKSKCFEIVQAFCARLGIVTPATTPADQHTSPDTADESSVPSTYEVMSIGEEGITNMGLDNIPDDPAWAGDTPGTLLWGDLMRDLDSGLASSLGHIGVTESSSDI</sequence>
<evidence type="ECO:0000256" key="1">
    <source>
        <dbReference type="ARBA" id="ARBA00023015"/>
    </source>
</evidence>
<dbReference type="AlphaFoldDB" id="A0A8H4P976"/>
<protein>
    <submittedName>
        <fullName evidence="6">Transcription factor</fullName>
    </submittedName>
</protein>
<gene>
    <name evidence="6" type="ORF">FALBO_9208</name>
</gene>
<dbReference type="GO" id="GO:0005634">
    <property type="term" value="C:nucleus"/>
    <property type="evidence" value="ECO:0007669"/>
    <property type="project" value="TreeGrafter"/>
</dbReference>
<reference evidence="6 7" key="1">
    <citation type="submission" date="2020-01" db="EMBL/GenBank/DDBJ databases">
        <title>Identification and distribution of gene clusters putatively required for synthesis of sphingolipid metabolism inhibitors in phylogenetically diverse species of the filamentous fungus Fusarium.</title>
        <authorList>
            <person name="Kim H.-S."/>
            <person name="Busman M."/>
            <person name="Brown D.W."/>
            <person name="Divon H."/>
            <person name="Uhlig S."/>
            <person name="Proctor R.H."/>
        </authorList>
    </citation>
    <scope>NUCLEOTIDE SEQUENCE [LARGE SCALE GENOMIC DNA]</scope>
    <source>
        <strain evidence="6 7">NRRL 20459</strain>
    </source>
</reference>
<proteinExistence type="predicted"/>
<dbReference type="PANTHER" id="PTHR47424">
    <property type="entry name" value="REGULATORY PROTEIN GAL4"/>
    <property type="match status" value="1"/>
</dbReference>
<evidence type="ECO:0000259" key="5">
    <source>
        <dbReference type="SMART" id="SM00906"/>
    </source>
</evidence>
<dbReference type="PANTHER" id="PTHR47424:SF12">
    <property type="entry name" value="TRANSCRIPTION FACTOR ASQA"/>
    <property type="match status" value="1"/>
</dbReference>
<evidence type="ECO:0000313" key="7">
    <source>
        <dbReference type="Proteomes" id="UP000554235"/>
    </source>
</evidence>
<dbReference type="CDD" id="cd12148">
    <property type="entry name" value="fungal_TF_MHR"/>
    <property type="match status" value="1"/>
</dbReference>
<keyword evidence="1" id="KW-0805">Transcription regulation</keyword>
<dbReference type="GO" id="GO:0000435">
    <property type="term" value="P:positive regulation of transcription from RNA polymerase II promoter by galactose"/>
    <property type="evidence" value="ECO:0007669"/>
    <property type="project" value="TreeGrafter"/>
</dbReference>
<feature type="compositionally biased region" description="Basic residues" evidence="4">
    <location>
        <begin position="11"/>
        <end position="22"/>
    </location>
</feature>
<feature type="compositionally biased region" description="Basic and acidic residues" evidence="4">
    <location>
        <begin position="1"/>
        <end position="10"/>
    </location>
</feature>
<accession>A0A8H4P976</accession>